<feature type="domain" description="G-protein coupled receptors family 1 profile" evidence="14">
    <location>
        <begin position="59"/>
        <end position="321"/>
    </location>
</feature>
<comment type="caution">
    <text evidence="15">The sequence shown here is derived from an EMBL/GenBank/DDBJ whole genome shotgun (WGS) entry which is preliminary data.</text>
</comment>
<reference evidence="15" key="1">
    <citation type="journal article" date="2023" name="bioRxiv">
        <title>Scaffold-level genome assemblies of two parasitoid biocontrol wasps reveal the parthenogenesis mechanism and an associated novel virus.</title>
        <authorList>
            <person name="Inwood S."/>
            <person name="Skelly J."/>
            <person name="Guhlin J."/>
            <person name="Harrop T."/>
            <person name="Goldson S."/>
            <person name="Dearden P."/>
        </authorList>
    </citation>
    <scope>NUCLEOTIDE SEQUENCE</scope>
    <source>
        <strain evidence="15">Irish</strain>
        <tissue evidence="15">Whole body</tissue>
    </source>
</reference>
<evidence type="ECO:0000256" key="5">
    <source>
        <dbReference type="ARBA" id="ARBA00022989"/>
    </source>
</evidence>
<evidence type="ECO:0000256" key="8">
    <source>
        <dbReference type="ARBA" id="ARBA00023157"/>
    </source>
</evidence>
<sequence length="515" mass="58089">MYIYMYYNEYDMEASTSFYHINLNESLKILNNNIIANNSELNLPYAVCEIIVAICAVIGNGLVIIVFSKEKKLRRRTNYYIISLATADLLVGLFAIPFAILASIGLPQNLHACLFTVSVLVVLCTISIFCLVAVSIDRYWAILYPMGYSQNVRTKTAIGIICICWITGTLVGFLPLFGWNAGRKSNDKCIFTEVMDDNYLVFLYIATIIFPALLIAAFYAHIYRVVVKQIQQIMIMEPGKKLDKNQTSGTMLRLLGAAQKREVKATQNLSRIVIFFIMCWFPLYTINCIEAFCHNCNVNSFITDCSIILSHLNSVGNPVLYAYHLKDFRVALKNFIYHFIFWNKSTNKSTNNISVRRTSTMNNQKHPRCSLNADPIVKNPNINLILPDLPQNIDFIHKKINISVNNSITSTLNHKNDKDLFVSSNVSLDSQSSNNQSGGETSEMTTPTKLSGMELQNYKFGNITKFIDDKMDSLSTIDSLSQTDAVIVIKVEVNEETLSSRGDITENPIKMNVST</sequence>
<evidence type="ECO:0000256" key="7">
    <source>
        <dbReference type="ARBA" id="ARBA00023136"/>
    </source>
</evidence>
<keyword evidence="3" id="KW-1003">Cell membrane</keyword>
<evidence type="ECO:0000256" key="6">
    <source>
        <dbReference type="ARBA" id="ARBA00023040"/>
    </source>
</evidence>
<dbReference type="GO" id="GO:0005886">
    <property type="term" value="C:plasma membrane"/>
    <property type="evidence" value="ECO:0007669"/>
    <property type="project" value="UniProtKB-SubCell"/>
</dbReference>
<dbReference type="PROSITE" id="PS50262">
    <property type="entry name" value="G_PROTEIN_RECEP_F1_2"/>
    <property type="match status" value="1"/>
</dbReference>
<feature type="transmembrane region" description="Helical" evidence="13">
    <location>
        <begin position="199"/>
        <end position="220"/>
    </location>
</feature>
<evidence type="ECO:0000256" key="4">
    <source>
        <dbReference type="ARBA" id="ARBA00022692"/>
    </source>
</evidence>
<feature type="transmembrane region" description="Helical" evidence="13">
    <location>
        <begin position="43"/>
        <end position="67"/>
    </location>
</feature>
<name>A0AA39F168_9HYME</name>
<evidence type="ECO:0000256" key="1">
    <source>
        <dbReference type="ARBA" id="ARBA00004651"/>
    </source>
</evidence>
<dbReference type="PRINTS" id="PR00237">
    <property type="entry name" value="GPCRRHODOPSN"/>
</dbReference>
<dbReference type="InterPro" id="IPR017452">
    <property type="entry name" value="GPCR_Rhodpsn_7TM"/>
</dbReference>
<organism evidence="15 16">
    <name type="scientific">Microctonus aethiopoides</name>
    <dbReference type="NCBI Taxonomy" id="144406"/>
    <lineage>
        <taxon>Eukaryota</taxon>
        <taxon>Metazoa</taxon>
        <taxon>Ecdysozoa</taxon>
        <taxon>Arthropoda</taxon>
        <taxon>Hexapoda</taxon>
        <taxon>Insecta</taxon>
        <taxon>Pterygota</taxon>
        <taxon>Neoptera</taxon>
        <taxon>Endopterygota</taxon>
        <taxon>Hymenoptera</taxon>
        <taxon>Apocrita</taxon>
        <taxon>Ichneumonoidea</taxon>
        <taxon>Braconidae</taxon>
        <taxon>Euphorinae</taxon>
        <taxon>Microctonus</taxon>
    </lineage>
</organism>
<proteinExistence type="inferred from homology"/>
<evidence type="ECO:0000256" key="10">
    <source>
        <dbReference type="ARBA" id="ARBA00023180"/>
    </source>
</evidence>
<dbReference type="SMART" id="SM01381">
    <property type="entry name" value="7TM_GPCR_Srsx"/>
    <property type="match status" value="1"/>
</dbReference>
<feature type="transmembrane region" description="Helical" evidence="13">
    <location>
        <begin position="157"/>
        <end position="179"/>
    </location>
</feature>
<keyword evidence="8" id="KW-1015">Disulfide bond</keyword>
<keyword evidence="9" id="KW-0675">Receptor</keyword>
<feature type="compositionally biased region" description="Polar residues" evidence="12">
    <location>
        <begin position="438"/>
        <end position="449"/>
    </location>
</feature>
<dbReference type="InterPro" id="IPR000276">
    <property type="entry name" value="GPCR_Rhodpsn"/>
</dbReference>
<dbReference type="GO" id="GO:0001609">
    <property type="term" value="F:G protein-coupled adenosine receptor activity"/>
    <property type="evidence" value="ECO:0007669"/>
    <property type="project" value="InterPro"/>
</dbReference>
<dbReference type="Pfam" id="PF00001">
    <property type="entry name" value="7tm_1"/>
    <property type="match status" value="1"/>
</dbReference>
<dbReference type="GO" id="GO:0007189">
    <property type="term" value="P:adenylate cyclase-activating G protein-coupled receptor signaling pathway"/>
    <property type="evidence" value="ECO:0007669"/>
    <property type="project" value="TreeGrafter"/>
</dbReference>
<evidence type="ECO:0000256" key="11">
    <source>
        <dbReference type="ARBA" id="ARBA00023224"/>
    </source>
</evidence>
<keyword evidence="5 13" id="KW-1133">Transmembrane helix</keyword>
<dbReference type="Proteomes" id="UP001168990">
    <property type="component" value="Unassembled WGS sequence"/>
</dbReference>
<evidence type="ECO:0000256" key="9">
    <source>
        <dbReference type="ARBA" id="ARBA00023170"/>
    </source>
</evidence>
<reference evidence="15" key="2">
    <citation type="submission" date="2023-03" db="EMBL/GenBank/DDBJ databases">
        <authorList>
            <person name="Inwood S.N."/>
            <person name="Skelly J.G."/>
            <person name="Guhlin J."/>
            <person name="Harrop T.W.R."/>
            <person name="Goldson S.G."/>
            <person name="Dearden P.K."/>
        </authorList>
    </citation>
    <scope>NUCLEOTIDE SEQUENCE</scope>
    <source>
        <strain evidence="15">Irish</strain>
        <tissue evidence="15">Whole body</tissue>
    </source>
</reference>
<keyword evidence="7 13" id="KW-0472">Membrane</keyword>
<dbReference type="AlphaFoldDB" id="A0AA39F168"/>
<evidence type="ECO:0000256" key="2">
    <source>
        <dbReference type="ARBA" id="ARBA00010663"/>
    </source>
</evidence>
<feature type="transmembrane region" description="Helical" evidence="13">
    <location>
        <begin position="269"/>
        <end position="286"/>
    </location>
</feature>
<evidence type="ECO:0000256" key="12">
    <source>
        <dbReference type="SAM" id="MobiDB-lite"/>
    </source>
</evidence>
<dbReference type="PRINTS" id="PR00424">
    <property type="entry name" value="ADENOSINER"/>
</dbReference>
<feature type="region of interest" description="Disordered" evidence="12">
    <location>
        <begin position="428"/>
        <end position="449"/>
    </location>
</feature>
<keyword evidence="4 13" id="KW-0812">Transmembrane</keyword>
<evidence type="ECO:0000313" key="16">
    <source>
        <dbReference type="Proteomes" id="UP001168990"/>
    </source>
</evidence>
<comment type="similarity">
    <text evidence="2">Belongs to the G-protein coupled receptor 1 family.</text>
</comment>
<dbReference type="EMBL" id="JAQQBS010001423">
    <property type="protein sequence ID" value="KAK0160981.1"/>
    <property type="molecule type" value="Genomic_DNA"/>
</dbReference>
<dbReference type="PANTHER" id="PTHR24246:SF27">
    <property type="entry name" value="ADENOSINE RECEPTOR, ISOFORM A"/>
    <property type="match status" value="1"/>
</dbReference>
<feature type="transmembrane region" description="Helical" evidence="13">
    <location>
        <begin position="114"/>
        <end position="136"/>
    </location>
</feature>
<evidence type="ECO:0000259" key="14">
    <source>
        <dbReference type="PROSITE" id="PS50262"/>
    </source>
</evidence>
<comment type="subcellular location">
    <subcellularLocation>
        <location evidence="1">Cell membrane</location>
        <topology evidence="1">Multi-pass membrane protein</topology>
    </subcellularLocation>
</comment>
<evidence type="ECO:0000256" key="3">
    <source>
        <dbReference type="ARBA" id="ARBA00022475"/>
    </source>
</evidence>
<feature type="transmembrane region" description="Helical" evidence="13">
    <location>
        <begin position="79"/>
        <end position="102"/>
    </location>
</feature>
<accession>A0AA39F168</accession>
<dbReference type="Gene3D" id="1.20.1070.10">
    <property type="entry name" value="Rhodopsin 7-helix transmembrane proteins"/>
    <property type="match status" value="1"/>
</dbReference>
<feature type="compositionally biased region" description="Low complexity" evidence="12">
    <location>
        <begin position="428"/>
        <end position="437"/>
    </location>
</feature>
<protein>
    <recommendedName>
        <fullName evidence="14">G-protein coupled receptors family 1 profile domain-containing protein</fullName>
    </recommendedName>
</protein>
<dbReference type="InterPro" id="IPR001634">
    <property type="entry name" value="Adenosn_rcpt"/>
</dbReference>
<evidence type="ECO:0000256" key="13">
    <source>
        <dbReference type="SAM" id="Phobius"/>
    </source>
</evidence>
<dbReference type="PROSITE" id="PS00237">
    <property type="entry name" value="G_PROTEIN_RECEP_F1_1"/>
    <property type="match status" value="1"/>
</dbReference>
<gene>
    <name evidence="15" type="ORF">PV328_008323</name>
</gene>
<keyword evidence="6" id="KW-0297">G-protein coupled receptor</keyword>
<keyword evidence="16" id="KW-1185">Reference proteome</keyword>
<keyword evidence="11" id="KW-0807">Transducer</keyword>
<evidence type="ECO:0000313" key="15">
    <source>
        <dbReference type="EMBL" id="KAK0160981.1"/>
    </source>
</evidence>
<dbReference type="SUPFAM" id="SSF81321">
    <property type="entry name" value="Family A G protein-coupled receptor-like"/>
    <property type="match status" value="1"/>
</dbReference>
<dbReference type="PANTHER" id="PTHR24246">
    <property type="entry name" value="OLFACTORY RECEPTOR AND ADENOSINE RECEPTOR"/>
    <property type="match status" value="1"/>
</dbReference>
<keyword evidence="10" id="KW-0325">Glycoprotein</keyword>